<gene>
    <name evidence="2" type="ORF">ABT272_22705</name>
</gene>
<accession>A0ABV1U9Y8</accession>
<feature type="region of interest" description="Disordered" evidence="1">
    <location>
        <begin position="32"/>
        <end position="57"/>
    </location>
</feature>
<dbReference type="Proteomes" id="UP001470023">
    <property type="component" value="Unassembled WGS sequence"/>
</dbReference>
<proteinExistence type="predicted"/>
<evidence type="ECO:0000313" key="2">
    <source>
        <dbReference type="EMBL" id="MER6430524.1"/>
    </source>
</evidence>
<keyword evidence="3" id="KW-1185">Reference proteome</keyword>
<protein>
    <recommendedName>
        <fullName evidence="4">Lipoprotein</fullName>
    </recommendedName>
</protein>
<feature type="compositionally biased region" description="Low complexity" evidence="1">
    <location>
        <begin position="46"/>
        <end position="57"/>
    </location>
</feature>
<reference evidence="2 3" key="1">
    <citation type="submission" date="2024-06" db="EMBL/GenBank/DDBJ databases">
        <title>The Natural Products Discovery Center: Release of the First 8490 Sequenced Strains for Exploring Actinobacteria Biosynthetic Diversity.</title>
        <authorList>
            <person name="Kalkreuter E."/>
            <person name="Kautsar S.A."/>
            <person name="Yang D."/>
            <person name="Bader C.D."/>
            <person name="Teijaro C.N."/>
            <person name="Fluegel L."/>
            <person name="Davis C.M."/>
            <person name="Simpson J.R."/>
            <person name="Lauterbach L."/>
            <person name="Steele A.D."/>
            <person name="Gui C."/>
            <person name="Meng S."/>
            <person name="Li G."/>
            <person name="Viehrig K."/>
            <person name="Ye F."/>
            <person name="Su P."/>
            <person name="Kiefer A.F."/>
            <person name="Nichols A."/>
            <person name="Cepeda A.J."/>
            <person name="Yan W."/>
            <person name="Fan B."/>
            <person name="Jiang Y."/>
            <person name="Adhikari A."/>
            <person name="Zheng C.-J."/>
            <person name="Schuster L."/>
            <person name="Cowan T.M."/>
            <person name="Smanski M.J."/>
            <person name="Chevrette M.G."/>
            <person name="De Carvalho L.P.S."/>
            <person name="Shen B."/>
        </authorList>
    </citation>
    <scope>NUCLEOTIDE SEQUENCE [LARGE SCALE GENOMIC DNA]</scope>
    <source>
        <strain evidence="2 3">NPDC001166</strain>
    </source>
</reference>
<dbReference type="EMBL" id="JBEPAZ010000020">
    <property type="protein sequence ID" value="MER6430524.1"/>
    <property type="molecule type" value="Genomic_DNA"/>
</dbReference>
<organism evidence="2 3">
    <name type="scientific">Streptomyces sp. 900105245</name>
    <dbReference type="NCBI Taxonomy" id="3154379"/>
    <lineage>
        <taxon>Bacteria</taxon>
        <taxon>Bacillati</taxon>
        <taxon>Actinomycetota</taxon>
        <taxon>Actinomycetes</taxon>
        <taxon>Kitasatosporales</taxon>
        <taxon>Streptomycetaceae</taxon>
        <taxon>Streptomyces</taxon>
    </lineage>
</organism>
<name>A0ABV1U9Y8_9ACTN</name>
<sequence>MGRRGGLRAGAGFLVLGPAISALLVVTGCDRSGGAPHTAPAPTPVPAASRSAAPGPASAASDAGLCSRLVAHWSRRVLDSGTYGDYQSMGLSNGQYEILRDVVDAARAAQQSQGDTRVDKLIDRQARRACTERYRDGTPSGGPWQ</sequence>
<evidence type="ECO:0000256" key="1">
    <source>
        <dbReference type="SAM" id="MobiDB-lite"/>
    </source>
</evidence>
<comment type="caution">
    <text evidence="2">The sequence shown here is derived from an EMBL/GenBank/DDBJ whole genome shotgun (WGS) entry which is preliminary data.</text>
</comment>
<dbReference type="RefSeq" id="WP_198960385.1">
    <property type="nucleotide sequence ID" value="NZ_JBEPAB010000020.1"/>
</dbReference>
<dbReference type="PROSITE" id="PS51257">
    <property type="entry name" value="PROKAR_LIPOPROTEIN"/>
    <property type="match status" value="1"/>
</dbReference>
<evidence type="ECO:0008006" key="4">
    <source>
        <dbReference type="Google" id="ProtNLM"/>
    </source>
</evidence>
<evidence type="ECO:0000313" key="3">
    <source>
        <dbReference type="Proteomes" id="UP001470023"/>
    </source>
</evidence>